<gene>
    <name evidence="1" type="ORF">CU097_005983</name>
</gene>
<sequence>MPIVYSPKEPKDNHSSTNAMTTCATVMTDHTQRIGKLLPYIASMKKRRMSQLSHGDDQHTHIQSNKGYFYSRRSSLIE</sequence>
<dbReference type="OrthoDB" id="10279210at2759"/>
<comment type="caution">
    <text evidence="1">The sequence shown here is derived from an EMBL/GenBank/DDBJ whole genome shotgun (WGS) entry which is preliminary data.</text>
</comment>
<dbReference type="AlphaFoldDB" id="A0A367IXM1"/>
<keyword evidence="2" id="KW-1185">Reference proteome</keyword>
<organism evidence="1 2">
    <name type="scientific">Rhizopus azygosporus</name>
    <name type="common">Rhizopus microsporus var. azygosporus</name>
    <dbReference type="NCBI Taxonomy" id="86630"/>
    <lineage>
        <taxon>Eukaryota</taxon>
        <taxon>Fungi</taxon>
        <taxon>Fungi incertae sedis</taxon>
        <taxon>Mucoromycota</taxon>
        <taxon>Mucoromycotina</taxon>
        <taxon>Mucoromycetes</taxon>
        <taxon>Mucorales</taxon>
        <taxon>Mucorineae</taxon>
        <taxon>Rhizopodaceae</taxon>
        <taxon>Rhizopus</taxon>
    </lineage>
</organism>
<dbReference type="Proteomes" id="UP000252139">
    <property type="component" value="Unassembled WGS sequence"/>
</dbReference>
<proteinExistence type="predicted"/>
<dbReference type="EMBL" id="PJQL01003017">
    <property type="protein sequence ID" value="RCH82428.1"/>
    <property type="molecule type" value="Genomic_DNA"/>
</dbReference>
<evidence type="ECO:0000313" key="1">
    <source>
        <dbReference type="EMBL" id="RCH82428.1"/>
    </source>
</evidence>
<protein>
    <submittedName>
        <fullName evidence="1">Uncharacterized protein</fullName>
    </submittedName>
</protein>
<name>A0A367IXM1_RHIAZ</name>
<evidence type="ECO:0000313" key="2">
    <source>
        <dbReference type="Proteomes" id="UP000252139"/>
    </source>
</evidence>
<accession>A0A367IXM1</accession>
<reference evidence="1 2" key="1">
    <citation type="journal article" date="2018" name="G3 (Bethesda)">
        <title>Phylogenetic and Phylogenomic Definition of Rhizopus Species.</title>
        <authorList>
            <person name="Gryganskyi A.P."/>
            <person name="Golan J."/>
            <person name="Dolatabadi S."/>
            <person name="Mondo S."/>
            <person name="Robb S."/>
            <person name="Idnurm A."/>
            <person name="Muszewska A."/>
            <person name="Steczkiewicz K."/>
            <person name="Masonjones S."/>
            <person name="Liao H.L."/>
            <person name="Gajdeczka M.T."/>
            <person name="Anike F."/>
            <person name="Vuek A."/>
            <person name="Anishchenko I.M."/>
            <person name="Voigt K."/>
            <person name="de Hoog G.S."/>
            <person name="Smith M.E."/>
            <person name="Heitman J."/>
            <person name="Vilgalys R."/>
            <person name="Stajich J.E."/>
        </authorList>
    </citation>
    <scope>NUCLEOTIDE SEQUENCE [LARGE SCALE GENOMIC DNA]</scope>
    <source>
        <strain evidence="1 2">CBS 357.93</strain>
    </source>
</reference>